<dbReference type="EMBL" id="JBANQN010000010">
    <property type="protein sequence ID" value="KAK6777362.1"/>
    <property type="molecule type" value="Genomic_DNA"/>
</dbReference>
<proteinExistence type="predicted"/>
<evidence type="ECO:0000313" key="2">
    <source>
        <dbReference type="Proteomes" id="UP001371456"/>
    </source>
</evidence>
<sequence length="207" mass="24148">MDDAPSTNTRRVYDYEDLGWAENRSKRLHDPLLMAKVKVGKLKKDGSSSTKAQVPKTPKKRGRNLLLQFLDLHYLRLMISWRQERTKVKQLYHLGGMPYALNVWVYECASVVNEEIAVKEGDYIPMILNWLVVGVKPKFEIFMFSIFTENVCTNMQLTPEELEVLDLRDNMSVSNLNILCLLINQHKLYQMTFLGLRNFLLNHQITL</sequence>
<evidence type="ECO:0000313" key="1">
    <source>
        <dbReference type="EMBL" id="KAK6777362.1"/>
    </source>
</evidence>
<protein>
    <submittedName>
        <fullName evidence="1">Uncharacterized protein</fullName>
    </submittedName>
</protein>
<comment type="caution">
    <text evidence="1">The sequence shown here is derived from an EMBL/GenBank/DDBJ whole genome shotgun (WGS) entry which is preliminary data.</text>
</comment>
<gene>
    <name evidence="1" type="ORF">RDI58_024079</name>
</gene>
<dbReference type="Proteomes" id="UP001371456">
    <property type="component" value="Unassembled WGS sequence"/>
</dbReference>
<accession>A0AAN8T2C5</accession>
<dbReference type="PANTHER" id="PTHR48302:SF2">
    <property type="entry name" value="DUF1985 DOMAIN-CONTAINING PROTEIN"/>
    <property type="match status" value="1"/>
</dbReference>
<organism evidence="1 2">
    <name type="scientific">Solanum bulbocastanum</name>
    <name type="common">Wild potato</name>
    <dbReference type="NCBI Taxonomy" id="147425"/>
    <lineage>
        <taxon>Eukaryota</taxon>
        <taxon>Viridiplantae</taxon>
        <taxon>Streptophyta</taxon>
        <taxon>Embryophyta</taxon>
        <taxon>Tracheophyta</taxon>
        <taxon>Spermatophyta</taxon>
        <taxon>Magnoliopsida</taxon>
        <taxon>eudicotyledons</taxon>
        <taxon>Gunneridae</taxon>
        <taxon>Pentapetalae</taxon>
        <taxon>asterids</taxon>
        <taxon>lamiids</taxon>
        <taxon>Solanales</taxon>
        <taxon>Solanaceae</taxon>
        <taxon>Solanoideae</taxon>
        <taxon>Solaneae</taxon>
        <taxon>Solanum</taxon>
    </lineage>
</organism>
<dbReference type="AlphaFoldDB" id="A0AAN8T2C5"/>
<reference evidence="1 2" key="1">
    <citation type="submission" date="2024-02" db="EMBL/GenBank/DDBJ databases">
        <title>de novo genome assembly of Solanum bulbocastanum strain 11H21.</title>
        <authorList>
            <person name="Hosaka A.J."/>
        </authorList>
    </citation>
    <scope>NUCLEOTIDE SEQUENCE [LARGE SCALE GENOMIC DNA]</scope>
    <source>
        <tissue evidence="1">Young leaves</tissue>
    </source>
</reference>
<dbReference type="PANTHER" id="PTHR48302">
    <property type="entry name" value="ULP1 PROTEASE FAMILY, C-TERMINAL CATALYTIC DOMAIN CONTAINING PROTEIN"/>
    <property type="match status" value="1"/>
</dbReference>
<keyword evidence="2" id="KW-1185">Reference proteome</keyword>
<name>A0AAN8T2C5_SOLBU</name>